<dbReference type="EMBL" id="AP035786">
    <property type="protein sequence ID" value="BFO72567.1"/>
    <property type="molecule type" value="Genomic_DNA"/>
</dbReference>
<proteinExistence type="predicted"/>
<name>A0AB33IZ13_9BACT</name>
<reference evidence="1" key="1">
    <citation type="submission" date="2024-07" db="EMBL/GenBank/DDBJ databases">
        <title>Complete genome sequence of Prevotella sp. YM-2024 GTC17254.</title>
        <authorList>
            <person name="Hayashi M."/>
            <person name="Muto Y."/>
            <person name="Tanaka K."/>
            <person name="Niwa H."/>
        </authorList>
    </citation>
    <scope>NUCLEOTIDE SEQUENCE</scope>
    <source>
        <strain evidence="1">GTC17254</strain>
    </source>
</reference>
<dbReference type="AlphaFoldDB" id="A0AB33IZ13"/>
<organism evidence="1">
    <name type="scientific">Prevotella sp. GTC17254</name>
    <dbReference type="NCBI Taxonomy" id="3236794"/>
    <lineage>
        <taxon>Bacteria</taxon>
        <taxon>Pseudomonadati</taxon>
        <taxon>Bacteroidota</taxon>
        <taxon>Bacteroidia</taxon>
        <taxon>Bacteroidales</taxon>
        <taxon>Prevotellaceae</taxon>
        <taxon>Prevotella</taxon>
    </lineage>
</organism>
<protein>
    <submittedName>
        <fullName evidence="1">Uncharacterized protein</fullName>
    </submittedName>
</protein>
<evidence type="ECO:0000313" key="1">
    <source>
        <dbReference type="EMBL" id="BFO72567.1"/>
    </source>
</evidence>
<sequence length="76" mass="8460">MNQSDKTALWYGVVFTGGVFQTRKSATEFSVDFHYVPTYGHAEVVFQTSGAALLLMINGTGGHWYSDNFLFLVANF</sequence>
<accession>A0AB33IZ13</accession>
<gene>
    <name evidence="1" type="ORF">GTC17254_01640</name>
</gene>